<dbReference type="Proteomes" id="UP001156905">
    <property type="component" value="Unassembled WGS sequence"/>
</dbReference>
<gene>
    <name evidence="1" type="ORF">GCM10007857_71840</name>
</gene>
<organism evidence="1 2">
    <name type="scientific">Bradyrhizobium iriomotense</name>
    <dbReference type="NCBI Taxonomy" id="441950"/>
    <lineage>
        <taxon>Bacteria</taxon>
        <taxon>Pseudomonadati</taxon>
        <taxon>Pseudomonadota</taxon>
        <taxon>Alphaproteobacteria</taxon>
        <taxon>Hyphomicrobiales</taxon>
        <taxon>Nitrobacteraceae</taxon>
        <taxon>Bradyrhizobium</taxon>
    </lineage>
</organism>
<keyword evidence="2" id="KW-1185">Reference proteome</keyword>
<dbReference type="Pfam" id="PF10098">
    <property type="entry name" value="DUF2336"/>
    <property type="match status" value="1"/>
</dbReference>
<accession>A0ABQ6BAL2</accession>
<reference evidence="2" key="1">
    <citation type="journal article" date="2019" name="Int. J. Syst. Evol. Microbiol.">
        <title>The Global Catalogue of Microorganisms (GCM) 10K type strain sequencing project: providing services to taxonomists for standard genome sequencing and annotation.</title>
        <authorList>
            <consortium name="The Broad Institute Genomics Platform"/>
            <consortium name="The Broad Institute Genome Sequencing Center for Infectious Disease"/>
            <person name="Wu L."/>
            <person name="Ma J."/>
        </authorList>
    </citation>
    <scope>NUCLEOTIDE SEQUENCE [LARGE SCALE GENOMIC DNA]</scope>
    <source>
        <strain evidence="2">NBRC 102520</strain>
    </source>
</reference>
<evidence type="ECO:0000313" key="1">
    <source>
        <dbReference type="EMBL" id="GLR90469.1"/>
    </source>
</evidence>
<proteinExistence type="predicted"/>
<evidence type="ECO:0008006" key="3">
    <source>
        <dbReference type="Google" id="ProtNLM"/>
    </source>
</evidence>
<protein>
    <recommendedName>
        <fullName evidence="3">DUF2336 domain-containing protein</fullName>
    </recommendedName>
</protein>
<evidence type="ECO:0000313" key="2">
    <source>
        <dbReference type="Proteomes" id="UP001156905"/>
    </source>
</evidence>
<comment type="caution">
    <text evidence="1">The sequence shown here is derived from an EMBL/GenBank/DDBJ whole genome shotgun (WGS) entry which is preliminary data.</text>
</comment>
<dbReference type="EMBL" id="BSOW01000034">
    <property type="protein sequence ID" value="GLR90469.1"/>
    <property type="molecule type" value="Genomic_DNA"/>
</dbReference>
<name>A0ABQ6BAL2_9BRAD</name>
<dbReference type="RefSeq" id="WP_284273390.1">
    <property type="nucleotide sequence ID" value="NZ_BSOW01000034.1"/>
</dbReference>
<sequence>MNAILPADIVAELESAIAGCAYERRVRMLRQTTDLLVAGRDRLQEPEISALDEVLLRIAERIEPKALTQLSTALVELSLAPRETSRRLAFHDDPMVAGPLLLKSRTISASDLEAIATSRGEQHLLAIAGRSPLDPALTGILLKRGGKNVGRALVSNPGATFSEAGYAMLIARAEHDGEIARALAFRPDTPDKVVRGLFPRLKPDARASILDAAAPALRERIETVLSPTPAAARPKLPSSIDYSEARLSVVALNRVGKLNDSTINRFAVRGEAANLIASLSVLSGAPIDVIEKIIADEDCEALVMACRASRLNWQTTLAILCNRGGPRLSYQQRERAQKLFDELYLSTSQWTVRWGEMAASAGAATADNNNNRVKSGANR</sequence>
<dbReference type="InterPro" id="IPR019285">
    <property type="entry name" value="DUF2336"/>
</dbReference>